<evidence type="ECO:0000256" key="1">
    <source>
        <dbReference type="SAM" id="MobiDB-lite"/>
    </source>
</evidence>
<evidence type="ECO:0000313" key="2">
    <source>
        <dbReference type="EMBL" id="KAK4144954.1"/>
    </source>
</evidence>
<dbReference type="GeneID" id="87816828"/>
<dbReference type="RefSeq" id="XP_062638325.1">
    <property type="nucleotide sequence ID" value="XM_062780215.1"/>
</dbReference>
<comment type="caution">
    <text evidence="2">The sequence shown here is derived from an EMBL/GenBank/DDBJ whole genome shotgun (WGS) entry which is preliminary data.</text>
</comment>
<feature type="region of interest" description="Disordered" evidence="1">
    <location>
        <begin position="323"/>
        <end position="343"/>
    </location>
</feature>
<keyword evidence="3" id="KW-1185">Reference proteome</keyword>
<accession>A0AAN6ZP81</accession>
<evidence type="ECO:0008006" key="4">
    <source>
        <dbReference type="Google" id="ProtNLM"/>
    </source>
</evidence>
<dbReference type="EMBL" id="MU853572">
    <property type="protein sequence ID" value="KAK4144954.1"/>
    <property type="molecule type" value="Genomic_DNA"/>
</dbReference>
<sequence>MPGPKLCGLAPRRHRRRQSANPKTCGSPSPAPSPTPPTVSRFLNLPVDIIVYLARDHLSPTETAALSLACKPMFNLLFPTAKQALIKKGPSARAALLEFVEKEIGNEWWYCSDCKILHPIYTMVGPTIRNYYDPFPLPPVRRLPHRHHSCYLNRRHLYGSVVVVEYPAVRLVMNRHLYGPPIGLPLEIFNVQPTTTTMAHKERPAPLPWEERWSARIRQNELLLCVNRTLNAVGWTDDALRAAIKVEGRELCGHIFTAGSTSAVIHFAIPPSAASKPVPPGPPPSPTSSSPLSPASRPFIPRDSIMDSCKFCCTDHVINIEQRRDHPSRGGKKKKKKVESGDDAIEPEPYWHISITSYHRLGRGRSHDDPVWAAFVSCQGSCRHYVRTKLRCPSGGVKAMWESEE</sequence>
<dbReference type="AlphaFoldDB" id="A0AAN6ZP81"/>
<name>A0AAN6ZP81_9PEZI</name>
<feature type="compositionally biased region" description="Low complexity" evidence="1">
    <location>
        <begin position="287"/>
        <end position="297"/>
    </location>
</feature>
<evidence type="ECO:0000313" key="3">
    <source>
        <dbReference type="Proteomes" id="UP001302676"/>
    </source>
</evidence>
<feature type="region of interest" description="Disordered" evidence="1">
    <location>
        <begin position="274"/>
        <end position="297"/>
    </location>
</feature>
<organism evidence="2 3">
    <name type="scientific">Dichotomopilus funicola</name>
    <dbReference type="NCBI Taxonomy" id="1934379"/>
    <lineage>
        <taxon>Eukaryota</taxon>
        <taxon>Fungi</taxon>
        <taxon>Dikarya</taxon>
        <taxon>Ascomycota</taxon>
        <taxon>Pezizomycotina</taxon>
        <taxon>Sordariomycetes</taxon>
        <taxon>Sordariomycetidae</taxon>
        <taxon>Sordariales</taxon>
        <taxon>Chaetomiaceae</taxon>
        <taxon>Dichotomopilus</taxon>
    </lineage>
</organism>
<gene>
    <name evidence="2" type="ORF">C8A04DRAFT_27201</name>
</gene>
<proteinExistence type="predicted"/>
<feature type="compositionally biased region" description="Pro residues" evidence="1">
    <location>
        <begin position="277"/>
        <end position="286"/>
    </location>
</feature>
<reference evidence="2" key="1">
    <citation type="journal article" date="2023" name="Mol. Phylogenet. Evol.">
        <title>Genome-scale phylogeny and comparative genomics of the fungal order Sordariales.</title>
        <authorList>
            <person name="Hensen N."/>
            <person name="Bonometti L."/>
            <person name="Westerberg I."/>
            <person name="Brannstrom I.O."/>
            <person name="Guillou S."/>
            <person name="Cros-Aarteil S."/>
            <person name="Calhoun S."/>
            <person name="Haridas S."/>
            <person name="Kuo A."/>
            <person name="Mondo S."/>
            <person name="Pangilinan J."/>
            <person name="Riley R."/>
            <person name="LaButti K."/>
            <person name="Andreopoulos B."/>
            <person name="Lipzen A."/>
            <person name="Chen C."/>
            <person name="Yan M."/>
            <person name="Daum C."/>
            <person name="Ng V."/>
            <person name="Clum A."/>
            <person name="Steindorff A."/>
            <person name="Ohm R.A."/>
            <person name="Martin F."/>
            <person name="Silar P."/>
            <person name="Natvig D.O."/>
            <person name="Lalanne C."/>
            <person name="Gautier V."/>
            <person name="Ament-Velasquez S.L."/>
            <person name="Kruys A."/>
            <person name="Hutchinson M.I."/>
            <person name="Powell A.J."/>
            <person name="Barry K."/>
            <person name="Miller A.N."/>
            <person name="Grigoriev I.V."/>
            <person name="Debuchy R."/>
            <person name="Gladieux P."/>
            <person name="Hiltunen Thoren M."/>
            <person name="Johannesson H."/>
        </authorList>
    </citation>
    <scope>NUCLEOTIDE SEQUENCE</scope>
    <source>
        <strain evidence="2">CBS 141.50</strain>
    </source>
</reference>
<feature type="region of interest" description="Disordered" evidence="1">
    <location>
        <begin position="1"/>
        <end position="37"/>
    </location>
</feature>
<reference evidence="2" key="2">
    <citation type="submission" date="2023-05" db="EMBL/GenBank/DDBJ databases">
        <authorList>
            <consortium name="Lawrence Berkeley National Laboratory"/>
            <person name="Steindorff A."/>
            <person name="Hensen N."/>
            <person name="Bonometti L."/>
            <person name="Westerberg I."/>
            <person name="Brannstrom I.O."/>
            <person name="Guillou S."/>
            <person name="Cros-Aarteil S."/>
            <person name="Calhoun S."/>
            <person name="Haridas S."/>
            <person name="Kuo A."/>
            <person name="Mondo S."/>
            <person name="Pangilinan J."/>
            <person name="Riley R."/>
            <person name="Labutti K."/>
            <person name="Andreopoulos B."/>
            <person name="Lipzen A."/>
            <person name="Chen C."/>
            <person name="Yanf M."/>
            <person name="Daum C."/>
            <person name="Ng V."/>
            <person name="Clum A."/>
            <person name="Ohm R."/>
            <person name="Martin F."/>
            <person name="Silar P."/>
            <person name="Natvig D."/>
            <person name="Lalanne C."/>
            <person name="Gautier V."/>
            <person name="Ament-Velasquez S.L."/>
            <person name="Kruys A."/>
            <person name="Hutchinson M.I."/>
            <person name="Powell A.J."/>
            <person name="Barry K."/>
            <person name="Miller A.N."/>
            <person name="Grigoriev I.V."/>
            <person name="Debuchy R."/>
            <person name="Gladieux P."/>
            <person name="Thoren M.H."/>
            <person name="Johannesson H."/>
        </authorList>
    </citation>
    <scope>NUCLEOTIDE SEQUENCE</scope>
    <source>
        <strain evidence="2">CBS 141.50</strain>
    </source>
</reference>
<dbReference type="Proteomes" id="UP001302676">
    <property type="component" value="Unassembled WGS sequence"/>
</dbReference>
<protein>
    <recommendedName>
        <fullName evidence="4">F-box domain-containing protein</fullName>
    </recommendedName>
</protein>